<dbReference type="PANTHER" id="PTHR44825:SF1">
    <property type="entry name" value="DNAJ HOMOLOG SUBFAMILY C MEMBER 4"/>
    <property type="match status" value="1"/>
</dbReference>
<dbReference type="PROSITE" id="PS50076">
    <property type="entry name" value="DNAJ_2"/>
    <property type="match status" value="1"/>
</dbReference>
<dbReference type="InterPro" id="IPR036869">
    <property type="entry name" value="J_dom_sf"/>
</dbReference>
<feature type="domain" description="J" evidence="2">
    <location>
        <begin position="49"/>
        <end position="117"/>
    </location>
</feature>
<dbReference type="AlphaFoldDB" id="G7YI52"/>
<sequence length="297" mass="34329">MRAFRYTFDQRLSQTNCCKNSFYHSQQWKPSRRASHTEREVIDLWASTNPYEVLGVGEQATVEEIRSAYYTQSKRFHPDRAHANNSAEASAESFQKVSAAYSLLIDPESRRLYDRIQERQRGLRNRFSDISINPAMDRNPDIEFARASEIFHSRRPPSARSYQYHENPMPSSSSFRSSSIRLTNNVPATQNVWSGTNSWSFARCIRWFVCLLVGITTVYCTPDVWATCRRMALPENGEPTSLFRLVNQEAPVIPEAFAKNRHISAIHLKGESLWISVASWFSEFQYVMTEIMRCAPC</sequence>
<dbReference type="PANTHER" id="PTHR44825">
    <property type="match status" value="1"/>
</dbReference>
<dbReference type="SUPFAM" id="SSF46565">
    <property type="entry name" value="Chaperone J-domain"/>
    <property type="match status" value="1"/>
</dbReference>
<evidence type="ECO:0000259" key="2">
    <source>
        <dbReference type="PROSITE" id="PS50076"/>
    </source>
</evidence>
<accession>G7YI52</accession>
<protein>
    <submittedName>
        <fullName evidence="3">BnaJ homolog subfamily C member 9</fullName>
    </submittedName>
</protein>
<gene>
    <name evidence="3" type="ORF">CLF_108495</name>
</gene>
<dbReference type="SMART" id="SM00271">
    <property type="entry name" value="DnaJ"/>
    <property type="match status" value="1"/>
</dbReference>
<reference evidence="3" key="1">
    <citation type="journal article" date="2011" name="Genome Biol.">
        <title>The draft genome of the carcinogenic human liver fluke Clonorchis sinensis.</title>
        <authorList>
            <person name="Wang X."/>
            <person name="Chen W."/>
            <person name="Huang Y."/>
            <person name="Sun J."/>
            <person name="Men J."/>
            <person name="Liu H."/>
            <person name="Luo F."/>
            <person name="Guo L."/>
            <person name="Lv X."/>
            <person name="Deng C."/>
            <person name="Zhou C."/>
            <person name="Fan Y."/>
            <person name="Li X."/>
            <person name="Huang L."/>
            <person name="Hu Y."/>
            <person name="Liang C."/>
            <person name="Hu X."/>
            <person name="Xu J."/>
            <person name="Yu X."/>
        </authorList>
    </citation>
    <scope>NUCLEOTIDE SEQUENCE [LARGE SCALE GENOMIC DNA]</scope>
    <source>
        <strain evidence="3">Henan</strain>
    </source>
</reference>
<reference key="2">
    <citation type="submission" date="2011-10" db="EMBL/GenBank/DDBJ databases">
        <title>The genome and transcriptome sequence of Clonorchis sinensis provide insights into the carcinogenic liver fluke.</title>
        <authorList>
            <person name="Wang X."/>
            <person name="Huang Y."/>
            <person name="Chen W."/>
            <person name="Liu H."/>
            <person name="Guo L."/>
            <person name="Chen Y."/>
            <person name="Luo F."/>
            <person name="Zhou W."/>
            <person name="Sun J."/>
            <person name="Mao Q."/>
            <person name="Liang P."/>
            <person name="Zhou C."/>
            <person name="Tian Y."/>
            <person name="Men J."/>
            <person name="Lv X."/>
            <person name="Huang L."/>
            <person name="Zhou J."/>
            <person name="Hu Y."/>
            <person name="Li R."/>
            <person name="Zhang F."/>
            <person name="Lei H."/>
            <person name="Li X."/>
            <person name="Hu X."/>
            <person name="Liang C."/>
            <person name="Xu J."/>
            <person name="Wu Z."/>
            <person name="Yu X."/>
        </authorList>
    </citation>
    <scope>NUCLEOTIDE SEQUENCE</scope>
    <source>
        <strain>Henan</strain>
    </source>
</reference>
<dbReference type="InterPro" id="IPR001623">
    <property type="entry name" value="DnaJ_domain"/>
</dbReference>
<organism evidence="3 4">
    <name type="scientific">Clonorchis sinensis</name>
    <name type="common">Chinese liver fluke</name>
    <dbReference type="NCBI Taxonomy" id="79923"/>
    <lineage>
        <taxon>Eukaryota</taxon>
        <taxon>Metazoa</taxon>
        <taxon>Spiralia</taxon>
        <taxon>Lophotrochozoa</taxon>
        <taxon>Platyhelminthes</taxon>
        <taxon>Trematoda</taxon>
        <taxon>Digenea</taxon>
        <taxon>Opisthorchiida</taxon>
        <taxon>Opisthorchiata</taxon>
        <taxon>Opisthorchiidae</taxon>
        <taxon>Clonorchis</taxon>
    </lineage>
</organism>
<evidence type="ECO:0000256" key="1">
    <source>
        <dbReference type="SAM" id="MobiDB-lite"/>
    </source>
</evidence>
<dbReference type="Pfam" id="PF00226">
    <property type="entry name" value="DnaJ"/>
    <property type="match status" value="1"/>
</dbReference>
<evidence type="ECO:0000313" key="3">
    <source>
        <dbReference type="EMBL" id="GAA52635.1"/>
    </source>
</evidence>
<dbReference type="PRINTS" id="PR00625">
    <property type="entry name" value="JDOMAIN"/>
</dbReference>
<evidence type="ECO:0000313" key="4">
    <source>
        <dbReference type="Proteomes" id="UP000008909"/>
    </source>
</evidence>
<dbReference type="InterPro" id="IPR052763">
    <property type="entry name" value="DnaJ_C4"/>
</dbReference>
<proteinExistence type="predicted"/>
<name>G7YI52_CLOSI</name>
<keyword evidence="4" id="KW-1185">Reference proteome</keyword>
<dbReference type="Gene3D" id="1.10.287.110">
    <property type="entry name" value="DnaJ domain"/>
    <property type="match status" value="1"/>
</dbReference>
<dbReference type="InterPro" id="IPR018253">
    <property type="entry name" value="DnaJ_domain_CS"/>
</dbReference>
<dbReference type="CDD" id="cd06257">
    <property type="entry name" value="DnaJ"/>
    <property type="match status" value="1"/>
</dbReference>
<dbReference type="Proteomes" id="UP000008909">
    <property type="component" value="Unassembled WGS sequence"/>
</dbReference>
<feature type="region of interest" description="Disordered" evidence="1">
    <location>
        <begin position="154"/>
        <end position="176"/>
    </location>
</feature>
<dbReference type="EMBL" id="DF143326">
    <property type="protein sequence ID" value="GAA52635.1"/>
    <property type="molecule type" value="Genomic_DNA"/>
</dbReference>
<dbReference type="PROSITE" id="PS00636">
    <property type="entry name" value="DNAJ_1"/>
    <property type="match status" value="1"/>
</dbReference>